<dbReference type="STRING" id="4097.A0A1S3ZV27"/>
<dbReference type="InterPro" id="IPR047109">
    <property type="entry name" value="CAD-like"/>
</dbReference>
<dbReference type="PANTHER" id="PTHR42683">
    <property type="entry name" value="ALDEHYDE REDUCTASE"/>
    <property type="match status" value="1"/>
</dbReference>
<gene>
    <name evidence="5" type="primary">LOC107790741</name>
</gene>
<dbReference type="OMA" id="IHMTIIN"/>
<accession>A0A1S3ZV27</accession>
<keyword evidence="1" id="KW-0479">Metal-binding</keyword>
<dbReference type="InterPro" id="IPR013149">
    <property type="entry name" value="ADH-like_C"/>
</dbReference>
<organism evidence="5">
    <name type="scientific">Nicotiana tabacum</name>
    <name type="common">Common tobacco</name>
    <dbReference type="NCBI Taxonomy" id="4097"/>
    <lineage>
        <taxon>Eukaryota</taxon>
        <taxon>Viridiplantae</taxon>
        <taxon>Streptophyta</taxon>
        <taxon>Embryophyta</taxon>
        <taxon>Tracheophyta</taxon>
        <taxon>Spermatophyta</taxon>
        <taxon>Magnoliopsida</taxon>
        <taxon>eudicotyledons</taxon>
        <taxon>Gunneridae</taxon>
        <taxon>Pentapetalae</taxon>
        <taxon>asterids</taxon>
        <taxon>lamiids</taxon>
        <taxon>Solanales</taxon>
        <taxon>Solanaceae</taxon>
        <taxon>Nicotianoideae</taxon>
        <taxon>Nicotianeae</taxon>
        <taxon>Nicotiana</taxon>
    </lineage>
</organism>
<dbReference type="SUPFAM" id="SSF51735">
    <property type="entry name" value="NAD(P)-binding Rossmann-fold domains"/>
    <property type="match status" value="1"/>
</dbReference>
<protein>
    <submittedName>
        <fullName evidence="5">Probable cinnamyl alcohol dehydrogenase 2</fullName>
    </submittedName>
</protein>
<dbReference type="RefSeq" id="XP_016468184.1">
    <property type="nucleotide sequence ID" value="XM_016612698.1"/>
</dbReference>
<dbReference type="Gene3D" id="3.40.50.720">
    <property type="entry name" value="NAD(P)-binding Rossmann-like Domain"/>
    <property type="match status" value="1"/>
</dbReference>
<dbReference type="SMR" id="A0A1S3ZV27"/>
<dbReference type="Pfam" id="PF00107">
    <property type="entry name" value="ADH_zinc_N"/>
    <property type="match status" value="1"/>
</dbReference>
<proteinExistence type="predicted"/>
<sequence>MALEPAAPLLYAGIIIYSPLNHFGFKQSGFRGGILLGGVGHMGLKIAKAIGHHVIVISSSNKKRQEALEHLGADDYLISSDTTQMQEAADSLNLAILLNLIFLCLKFMANLS</sequence>
<name>A0A1S3ZV27_TOBAC</name>
<evidence type="ECO:0000256" key="3">
    <source>
        <dbReference type="ARBA" id="ARBA00023002"/>
    </source>
</evidence>
<feature type="domain" description="Alcohol dehydrogenase-like C-terminal" evidence="4">
    <location>
        <begin position="38"/>
        <end position="89"/>
    </location>
</feature>
<dbReference type="AlphaFoldDB" id="A0A1S3ZV27"/>
<dbReference type="PaxDb" id="4097-A0A1S3ZV27"/>
<evidence type="ECO:0000256" key="1">
    <source>
        <dbReference type="ARBA" id="ARBA00022723"/>
    </source>
</evidence>
<reference evidence="5" key="1">
    <citation type="submission" date="2025-08" db="UniProtKB">
        <authorList>
            <consortium name="RefSeq"/>
        </authorList>
    </citation>
    <scope>IDENTIFICATION</scope>
</reference>
<evidence type="ECO:0000313" key="5">
    <source>
        <dbReference type="RefSeq" id="XP_016468184.1"/>
    </source>
</evidence>
<dbReference type="GO" id="GO:0016616">
    <property type="term" value="F:oxidoreductase activity, acting on the CH-OH group of donors, NAD or NADP as acceptor"/>
    <property type="evidence" value="ECO:0007669"/>
    <property type="project" value="InterPro"/>
</dbReference>
<dbReference type="OrthoDB" id="1733169at2759"/>
<dbReference type="KEGG" id="nta:107790741"/>
<dbReference type="GO" id="GO:0046872">
    <property type="term" value="F:metal ion binding"/>
    <property type="evidence" value="ECO:0007669"/>
    <property type="project" value="UniProtKB-KW"/>
</dbReference>
<evidence type="ECO:0000259" key="4">
    <source>
        <dbReference type="Pfam" id="PF00107"/>
    </source>
</evidence>
<evidence type="ECO:0000256" key="2">
    <source>
        <dbReference type="ARBA" id="ARBA00022833"/>
    </source>
</evidence>
<dbReference type="InterPro" id="IPR036291">
    <property type="entry name" value="NAD(P)-bd_dom_sf"/>
</dbReference>
<dbReference type="Gene3D" id="3.90.180.10">
    <property type="entry name" value="Medium-chain alcohol dehydrogenases, catalytic domain"/>
    <property type="match status" value="1"/>
</dbReference>
<keyword evidence="2" id="KW-0862">Zinc</keyword>
<keyword evidence="3" id="KW-0560">Oxidoreductase</keyword>